<gene>
    <name evidence="1" type="ORF">NE237_014777</name>
</gene>
<dbReference type="EMBL" id="JAMYWD010000006">
    <property type="protein sequence ID" value="KAJ4968076.1"/>
    <property type="molecule type" value="Genomic_DNA"/>
</dbReference>
<dbReference type="InterPro" id="IPR016151">
    <property type="entry name" value="DNA_mismatch_repair_MutS_N"/>
</dbReference>
<evidence type="ECO:0000313" key="1">
    <source>
        <dbReference type="EMBL" id="KAJ4968076.1"/>
    </source>
</evidence>
<comment type="caution">
    <text evidence="1">The sequence shown here is derived from an EMBL/GenBank/DDBJ whole genome shotgun (WGS) entry which is preliminary data.</text>
</comment>
<dbReference type="GO" id="GO:0030983">
    <property type="term" value="F:mismatched DNA binding"/>
    <property type="evidence" value="ECO:0007669"/>
    <property type="project" value="InterPro"/>
</dbReference>
<dbReference type="Proteomes" id="UP001141806">
    <property type="component" value="Unassembled WGS sequence"/>
</dbReference>
<dbReference type="Gene3D" id="3.40.1170.10">
    <property type="entry name" value="DNA repair protein MutS, domain I"/>
    <property type="match status" value="1"/>
</dbReference>
<dbReference type="AlphaFoldDB" id="A0A9Q0KCY4"/>
<protein>
    <submittedName>
        <fullName evidence="1">Uncharacterized protein</fullName>
    </submittedName>
</protein>
<organism evidence="1 2">
    <name type="scientific">Protea cynaroides</name>
    <dbReference type="NCBI Taxonomy" id="273540"/>
    <lineage>
        <taxon>Eukaryota</taxon>
        <taxon>Viridiplantae</taxon>
        <taxon>Streptophyta</taxon>
        <taxon>Embryophyta</taxon>
        <taxon>Tracheophyta</taxon>
        <taxon>Spermatophyta</taxon>
        <taxon>Magnoliopsida</taxon>
        <taxon>Proteales</taxon>
        <taxon>Proteaceae</taxon>
        <taxon>Protea</taxon>
    </lineage>
</organism>
<dbReference type="OrthoDB" id="200660at2759"/>
<name>A0A9Q0KCY4_9MAGN</name>
<reference evidence="1" key="1">
    <citation type="journal article" date="2023" name="Plant J.">
        <title>The genome of the king protea, Protea cynaroides.</title>
        <authorList>
            <person name="Chang J."/>
            <person name="Duong T.A."/>
            <person name="Schoeman C."/>
            <person name="Ma X."/>
            <person name="Roodt D."/>
            <person name="Barker N."/>
            <person name="Li Z."/>
            <person name="Van de Peer Y."/>
            <person name="Mizrachi E."/>
        </authorList>
    </citation>
    <scope>NUCLEOTIDE SEQUENCE</scope>
    <source>
        <tissue evidence="1">Young leaves</tissue>
    </source>
</reference>
<dbReference type="GO" id="GO:0006298">
    <property type="term" value="P:mismatch repair"/>
    <property type="evidence" value="ECO:0007669"/>
    <property type="project" value="InterPro"/>
</dbReference>
<keyword evidence="2" id="KW-1185">Reference proteome</keyword>
<proteinExistence type="predicted"/>
<dbReference type="GO" id="GO:0005524">
    <property type="term" value="F:ATP binding"/>
    <property type="evidence" value="ECO:0007669"/>
    <property type="project" value="InterPro"/>
</dbReference>
<evidence type="ECO:0000313" key="2">
    <source>
        <dbReference type="Proteomes" id="UP001141806"/>
    </source>
</evidence>
<sequence>MGSDKKIKHGGDAQMNGCRGSLDDHRIRLVESVNNAEIFGLQRMAHTILVSMKPKGGGFALNLVQLTGDAAVQLGACEAEKLWFLGCNLGHRDAERRSTGDVNYDPRSLHLPPDFLKGFISGQGIDFHRLLVLEAMRENFYELSEMDAHIGAKELDIKYMKGERSRKKLQNKCGEIG</sequence>
<accession>A0A9Q0KCY4</accession>